<feature type="compositionally biased region" description="Gly residues" evidence="2">
    <location>
        <begin position="75"/>
        <end position="89"/>
    </location>
</feature>
<accession>A0ABR3CZ12</accession>
<feature type="region of interest" description="Disordered" evidence="2">
    <location>
        <begin position="367"/>
        <end position="407"/>
    </location>
</feature>
<name>A0ABR3CZ12_NEUIN</name>
<feature type="compositionally biased region" description="Low complexity" evidence="2">
    <location>
        <begin position="65"/>
        <end position="74"/>
    </location>
</feature>
<feature type="compositionally biased region" description="Polar residues" evidence="2">
    <location>
        <begin position="636"/>
        <end position="649"/>
    </location>
</feature>
<feature type="compositionally biased region" description="Low complexity" evidence="2">
    <location>
        <begin position="9"/>
        <end position="43"/>
    </location>
</feature>
<evidence type="ECO:0000256" key="2">
    <source>
        <dbReference type="SAM" id="MobiDB-lite"/>
    </source>
</evidence>
<feature type="compositionally biased region" description="Basic and acidic residues" evidence="2">
    <location>
        <begin position="778"/>
        <end position="788"/>
    </location>
</feature>
<feature type="region of interest" description="Disordered" evidence="2">
    <location>
        <begin position="715"/>
        <end position="744"/>
    </location>
</feature>
<feature type="region of interest" description="Disordered" evidence="2">
    <location>
        <begin position="431"/>
        <end position="516"/>
    </location>
</feature>
<feature type="compositionally biased region" description="Low complexity" evidence="2">
    <location>
        <begin position="495"/>
        <end position="514"/>
    </location>
</feature>
<reference evidence="3 4" key="1">
    <citation type="submission" date="2023-09" db="EMBL/GenBank/DDBJ databases">
        <title>Multi-omics analysis of a traditional fermented food reveals byproduct-associated fungal strains for waste-to-food upcycling.</title>
        <authorList>
            <consortium name="Lawrence Berkeley National Laboratory"/>
            <person name="Rekdal V.M."/>
            <person name="Villalobos-Escobedo J.M."/>
            <person name="Rodriguez-Valeron N."/>
            <person name="Garcia M.O."/>
            <person name="Vasquez D.P."/>
            <person name="Damayanti I."/>
            <person name="Sorensen P.M."/>
            <person name="Baidoo E.E."/>
            <person name="De Carvalho A.C."/>
            <person name="Riley R."/>
            <person name="Lipzen A."/>
            <person name="He G."/>
            <person name="Yan M."/>
            <person name="Haridas S."/>
            <person name="Daum C."/>
            <person name="Yoshinaga Y."/>
            <person name="Ng V."/>
            <person name="Grigoriev I.V."/>
            <person name="Munk R."/>
            <person name="Nuraida L."/>
            <person name="Wijaya C.H."/>
            <person name="Morales P.-C."/>
            <person name="Keasling J.D."/>
        </authorList>
    </citation>
    <scope>NUCLEOTIDE SEQUENCE [LARGE SCALE GENOMIC DNA]</scope>
    <source>
        <strain evidence="3 4">FGSC 2613</strain>
    </source>
</reference>
<feature type="region of interest" description="Disordered" evidence="2">
    <location>
        <begin position="756"/>
        <end position="812"/>
    </location>
</feature>
<dbReference type="Proteomes" id="UP001451303">
    <property type="component" value="Unassembled WGS sequence"/>
</dbReference>
<protein>
    <submittedName>
        <fullName evidence="3">Uncharacterized protein</fullName>
    </submittedName>
</protein>
<comment type="caution">
    <text evidence="3">The sequence shown here is derived from an EMBL/GenBank/DDBJ whole genome shotgun (WGS) entry which is preliminary data.</text>
</comment>
<keyword evidence="1" id="KW-0175">Coiled coil</keyword>
<feature type="compositionally biased region" description="Basic and acidic residues" evidence="2">
    <location>
        <begin position="387"/>
        <end position="407"/>
    </location>
</feature>
<gene>
    <name evidence="3" type="ORF">QR685DRAFT_452299</name>
</gene>
<proteinExistence type="predicted"/>
<feature type="compositionally biased region" description="Low complexity" evidence="2">
    <location>
        <begin position="124"/>
        <end position="142"/>
    </location>
</feature>
<sequence length="812" mass="87702">MADSTSWLRRFQQSRAQPSRQQPQPVITSTSEDSSVTSVTTIDGNENALPLSHPASTSNYHNNDGGIHVVSNVGSGSGSGGTAFGGNTSGSGPLPPKTPTAGVFSSGASTASLRRPSLPHQKSPSDSNVISSSSRLLRSRPSATFQRVSSLLNLRASGNGADSPSATAPSSPSFSSGRPREGSGGSTSRFTFFRPLTPSAAAAPAPSLSALPLRNWSATSGDDEDDWLGGLRRNAARESPWHNPNLMQMAETLQAVMMTKGDSMTPLPVQYNSLVHNVLEGFARLTKRLQALEQELAELKNLREKELEQFRGISEEWIQREDGYKAEIKRLEVVLAKESKDGLASVTLARQNTLIDRSGSKRFQAKLKRMSTTANRDQAGESDDDGDKVVDERIGGEKTRDRTHYEIRGTEQSSLRILPVDNDARISQMVKKRAVEDKRWRRSQLQPSMDTPPPCVEEILVDSSSPTSPSPTKPHSGPRSSQNQHVVSVNGPLYSPSTTSSSTASTASQEASRSLSQRRNINNLVIETGDVSTAVNPRQRRIFSYIEGEAEVLGTASAASEHRQHLFQEYYGFTNTHRQHEGRSETQPPAGTNGIDWPDRNSTSTVHPTAEGPMANLSSTRPAEEDSTTTFTSTSVGSGNLTGLTPSNSTGSVIWLGKRSSRTAAAAASTSSAVQVDQPSHYETSVGGEDIGSGNYELGEMTSTTYYQYNSTMTTTTTSPRLGPGFGSGPAIPPRTTSHQQQHRVGNISPIKDKFEQLLQQQQQKQSQPGSGKSPARVVEKRDKDTTKSRMNKNHVSATVPTFTEWTHGDLR</sequence>
<feature type="region of interest" description="Disordered" evidence="2">
    <location>
        <begin position="1"/>
        <end position="142"/>
    </location>
</feature>
<evidence type="ECO:0000256" key="1">
    <source>
        <dbReference type="SAM" id="Coils"/>
    </source>
</evidence>
<feature type="compositionally biased region" description="Low complexity" evidence="2">
    <location>
        <begin position="757"/>
        <end position="775"/>
    </location>
</feature>
<keyword evidence="4" id="KW-1185">Reference proteome</keyword>
<feature type="region of interest" description="Disordered" evidence="2">
    <location>
        <begin position="578"/>
        <end position="649"/>
    </location>
</feature>
<dbReference type="EMBL" id="JAVLET010000015">
    <property type="protein sequence ID" value="KAL0465683.1"/>
    <property type="molecule type" value="Genomic_DNA"/>
</dbReference>
<feature type="compositionally biased region" description="Polar residues" evidence="2">
    <location>
        <begin position="794"/>
        <end position="805"/>
    </location>
</feature>
<evidence type="ECO:0000313" key="4">
    <source>
        <dbReference type="Proteomes" id="UP001451303"/>
    </source>
</evidence>
<evidence type="ECO:0000313" key="3">
    <source>
        <dbReference type="EMBL" id="KAL0465683.1"/>
    </source>
</evidence>
<organism evidence="3 4">
    <name type="scientific">Neurospora intermedia</name>
    <dbReference type="NCBI Taxonomy" id="5142"/>
    <lineage>
        <taxon>Eukaryota</taxon>
        <taxon>Fungi</taxon>
        <taxon>Dikarya</taxon>
        <taxon>Ascomycota</taxon>
        <taxon>Pezizomycotina</taxon>
        <taxon>Sordariomycetes</taxon>
        <taxon>Sordariomycetidae</taxon>
        <taxon>Sordariales</taxon>
        <taxon>Sordariaceae</taxon>
        <taxon>Neurospora</taxon>
    </lineage>
</organism>
<feature type="compositionally biased region" description="Polar residues" evidence="2">
    <location>
        <begin position="735"/>
        <end position="744"/>
    </location>
</feature>
<feature type="compositionally biased region" description="Low complexity" evidence="2">
    <location>
        <begin position="163"/>
        <end position="177"/>
    </location>
</feature>
<feature type="region of interest" description="Disordered" evidence="2">
    <location>
        <begin position="156"/>
        <end position="191"/>
    </location>
</feature>
<feature type="coiled-coil region" evidence="1">
    <location>
        <begin position="275"/>
        <end position="316"/>
    </location>
</feature>